<keyword evidence="10" id="KW-1185">Reference proteome</keyword>
<accession>A0A8H6AWY4</accession>
<reference evidence="9 10" key="1">
    <citation type="journal article" date="2020" name="Phytopathology">
        <title>A high-quality genome resource of Botrytis fragariae, a new and rapidly spreading fungal pathogen causing strawberry gray mold in the U.S.A.</title>
        <authorList>
            <person name="Wu Y."/>
            <person name="Saski C.A."/>
            <person name="Schnabel G."/>
            <person name="Xiao S."/>
            <person name="Hu M."/>
        </authorList>
    </citation>
    <scope>NUCLEOTIDE SEQUENCE [LARGE SCALE GENOMIC DNA]</scope>
    <source>
        <strain evidence="9 10">BVB16</strain>
    </source>
</reference>
<comment type="similarity">
    <text evidence="2">Belongs to the major facilitator superfamily. TCR/Tet family.</text>
</comment>
<protein>
    <submittedName>
        <fullName evidence="9">Putative mfs drug efflux protein</fullName>
    </submittedName>
</protein>
<dbReference type="EMBL" id="JABFCT010000006">
    <property type="protein sequence ID" value="KAF5874915.1"/>
    <property type="molecule type" value="Genomic_DNA"/>
</dbReference>
<feature type="transmembrane region" description="Helical" evidence="8">
    <location>
        <begin position="112"/>
        <end position="134"/>
    </location>
</feature>
<dbReference type="GeneID" id="59257466"/>
<evidence type="ECO:0000256" key="5">
    <source>
        <dbReference type="ARBA" id="ARBA00022989"/>
    </source>
</evidence>
<dbReference type="OrthoDB" id="3472919at2759"/>
<evidence type="ECO:0000256" key="3">
    <source>
        <dbReference type="ARBA" id="ARBA00022448"/>
    </source>
</evidence>
<sequence length="195" mass="21315">MDSSVATNENSPDPEFQDKYPKPRKPDEEKFESGQKREEDINFTKDETTPVTSDTAFTAIEQPACELNGFLWALVVAAIISPFFLFVLDNTIVADVQPKVVETLGEIAKLPWMSVAFALGAVSVNLICLVGLTWGLGTVLGPIIGDAFTDSGATWRWSFDLNTCVGGSRGPVYILLLPSHDPRPGVSIKTRLREI</sequence>
<gene>
    <name evidence="9" type="ORF">Bfra_003366</name>
</gene>
<keyword evidence="5 8" id="KW-1133">Transmembrane helix</keyword>
<dbReference type="GO" id="GO:0022857">
    <property type="term" value="F:transmembrane transporter activity"/>
    <property type="evidence" value="ECO:0007669"/>
    <property type="project" value="TreeGrafter"/>
</dbReference>
<feature type="compositionally biased region" description="Basic and acidic residues" evidence="7">
    <location>
        <begin position="16"/>
        <end position="48"/>
    </location>
</feature>
<dbReference type="Proteomes" id="UP000531561">
    <property type="component" value="Unassembled WGS sequence"/>
</dbReference>
<name>A0A8H6AWY4_9HELO</name>
<evidence type="ECO:0000256" key="2">
    <source>
        <dbReference type="ARBA" id="ARBA00007520"/>
    </source>
</evidence>
<comment type="subcellular location">
    <subcellularLocation>
        <location evidence="1">Membrane</location>
        <topology evidence="1">Multi-pass membrane protein</topology>
    </subcellularLocation>
</comment>
<feature type="region of interest" description="Disordered" evidence="7">
    <location>
        <begin position="1"/>
        <end position="49"/>
    </location>
</feature>
<dbReference type="RefSeq" id="XP_037193861.1">
    <property type="nucleotide sequence ID" value="XM_037333774.1"/>
</dbReference>
<dbReference type="AlphaFoldDB" id="A0A8H6AWY4"/>
<evidence type="ECO:0000313" key="9">
    <source>
        <dbReference type="EMBL" id="KAF5874915.1"/>
    </source>
</evidence>
<dbReference type="PANTHER" id="PTHR23501:SF12">
    <property type="entry name" value="MAJOR FACILITATOR SUPERFAMILY (MFS) PROFILE DOMAIN-CONTAINING PROTEIN-RELATED"/>
    <property type="match status" value="1"/>
</dbReference>
<organism evidence="9 10">
    <name type="scientific">Botrytis fragariae</name>
    <dbReference type="NCBI Taxonomy" id="1964551"/>
    <lineage>
        <taxon>Eukaryota</taxon>
        <taxon>Fungi</taxon>
        <taxon>Dikarya</taxon>
        <taxon>Ascomycota</taxon>
        <taxon>Pezizomycotina</taxon>
        <taxon>Leotiomycetes</taxon>
        <taxon>Helotiales</taxon>
        <taxon>Sclerotiniaceae</taxon>
        <taxon>Botrytis</taxon>
    </lineage>
</organism>
<proteinExistence type="inferred from homology"/>
<dbReference type="PANTHER" id="PTHR23501">
    <property type="entry name" value="MAJOR FACILITATOR SUPERFAMILY"/>
    <property type="match status" value="1"/>
</dbReference>
<keyword evidence="4 8" id="KW-0812">Transmembrane</keyword>
<feature type="compositionally biased region" description="Polar residues" evidence="7">
    <location>
        <begin position="1"/>
        <end position="11"/>
    </location>
</feature>
<comment type="caution">
    <text evidence="9">The sequence shown here is derived from an EMBL/GenBank/DDBJ whole genome shotgun (WGS) entry which is preliminary data.</text>
</comment>
<dbReference type="GO" id="GO:0005886">
    <property type="term" value="C:plasma membrane"/>
    <property type="evidence" value="ECO:0007669"/>
    <property type="project" value="TreeGrafter"/>
</dbReference>
<evidence type="ECO:0000256" key="7">
    <source>
        <dbReference type="SAM" id="MobiDB-lite"/>
    </source>
</evidence>
<evidence type="ECO:0000256" key="8">
    <source>
        <dbReference type="SAM" id="Phobius"/>
    </source>
</evidence>
<evidence type="ECO:0000313" key="10">
    <source>
        <dbReference type="Proteomes" id="UP000531561"/>
    </source>
</evidence>
<keyword evidence="3" id="KW-0813">Transport</keyword>
<evidence type="ECO:0000256" key="1">
    <source>
        <dbReference type="ARBA" id="ARBA00004141"/>
    </source>
</evidence>
<feature type="transmembrane region" description="Helical" evidence="8">
    <location>
        <begin position="70"/>
        <end position="92"/>
    </location>
</feature>
<keyword evidence="6 8" id="KW-0472">Membrane</keyword>
<evidence type="ECO:0000256" key="6">
    <source>
        <dbReference type="ARBA" id="ARBA00023136"/>
    </source>
</evidence>
<evidence type="ECO:0000256" key="4">
    <source>
        <dbReference type="ARBA" id="ARBA00022692"/>
    </source>
</evidence>